<proteinExistence type="predicted"/>
<evidence type="ECO:0000313" key="2">
    <source>
        <dbReference type="EMBL" id="PXF45240.1"/>
    </source>
</evidence>
<feature type="region of interest" description="Disordered" evidence="1">
    <location>
        <begin position="1"/>
        <end position="26"/>
    </location>
</feature>
<gene>
    <name evidence="2" type="ORF">BWQ96_05006</name>
</gene>
<feature type="compositionally biased region" description="Polar residues" evidence="1">
    <location>
        <begin position="1"/>
        <end position="13"/>
    </location>
</feature>
<evidence type="ECO:0000256" key="1">
    <source>
        <dbReference type="SAM" id="MobiDB-lite"/>
    </source>
</evidence>
<accession>A0A2V3IVS8</accession>
<comment type="caution">
    <text evidence="2">The sequence shown here is derived from an EMBL/GenBank/DDBJ whole genome shotgun (WGS) entry which is preliminary data.</text>
</comment>
<sequence>MQTPSNYELTESVTPAHDPTTAARKSQIWNAPRVKLHPVKSTPVTHSAPRQPFRVRIQSPAKRHEPIRKQLFPGTTPRKRKTHKRPAIRVNCGRERTQPFNINIRRDSDGTLTSFLRDCISQAEQRIHEFRVAVDANRVTDRLVENALLLRIQEMREDVLFVERLTTDNQENVKLAVLASKEIIPERDLVKASNESFIFVPQPWHAHDVRASGSLTVDFLIVPYRASITHLSNILQVQSLNTINQALSRLFKQALTTFQIPDTQEEQEQQESCAFDAEDTFSKISPHTTKVNLYVFVDVCSTEQNFAIVRDVVGEFALLIAYLNDDWPVGKGQKHYIRNAHVMAERVKLNDILNISGFIPDGYRSRLRESRFEALLAFSMRNPR</sequence>
<dbReference type="Proteomes" id="UP000247409">
    <property type="component" value="Unassembled WGS sequence"/>
</dbReference>
<organism evidence="2 3">
    <name type="scientific">Gracilariopsis chorda</name>
    <dbReference type="NCBI Taxonomy" id="448386"/>
    <lineage>
        <taxon>Eukaryota</taxon>
        <taxon>Rhodophyta</taxon>
        <taxon>Florideophyceae</taxon>
        <taxon>Rhodymeniophycidae</taxon>
        <taxon>Gracilariales</taxon>
        <taxon>Gracilariaceae</taxon>
        <taxon>Gracilariopsis</taxon>
    </lineage>
</organism>
<dbReference type="AlphaFoldDB" id="A0A2V3IVS8"/>
<reference evidence="2 3" key="1">
    <citation type="journal article" date="2018" name="Mol. Biol. Evol.">
        <title>Analysis of the draft genome of the red seaweed Gracilariopsis chorda provides insights into genome size evolution in Rhodophyta.</title>
        <authorList>
            <person name="Lee J."/>
            <person name="Yang E.C."/>
            <person name="Graf L."/>
            <person name="Yang J.H."/>
            <person name="Qiu H."/>
            <person name="Zel Zion U."/>
            <person name="Chan C.X."/>
            <person name="Stephens T.G."/>
            <person name="Weber A.P.M."/>
            <person name="Boo G.H."/>
            <person name="Boo S.M."/>
            <person name="Kim K.M."/>
            <person name="Shin Y."/>
            <person name="Jung M."/>
            <person name="Lee S.J."/>
            <person name="Yim H.S."/>
            <person name="Lee J.H."/>
            <person name="Bhattacharya D."/>
            <person name="Yoon H.S."/>
        </authorList>
    </citation>
    <scope>NUCLEOTIDE SEQUENCE [LARGE SCALE GENOMIC DNA]</scope>
    <source>
        <strain evidence="2 3">SKKU-2015</strain>
        <tissue evidence="2">Whole body</tissue>
    </source>
</reference>
<protein>
    <submittedName>
        <fullName evidence="2">Uncharacterized protein</fullName>
    </submittedName>
</protein>
<dbReference type="EMBL" id="NBIV01000066">
    <property type="protein sequence ID" value="PXF45240.1"/>
    <property type="molecule type" value="Genomic_DNA"/>
</dbReference>
<keyword evidence="3" id="KW-1185">Reference proteome</keyword>
<name>A0A2V3IVS8_9FLOR</name>
<dbReference type="OrthoDB" id="10471954at2759"/>
<evidence type="ECO:0000313" key="3">
    <source>
        <dbReference type="Proteomes" id="UP000247409"/>
    </source>
</evidence>